<dbReference type="KEGG" id="rha:RHA1_ro11024"/>
<keyword evidence="5 13" id="KW-0285">Flavoprotein</keyword>
<sequence length="455" mass="47220">MSDAFDLVVIGSGPGGYVSAIRGAQLGLRTAVVEGNALGGRCLNYACIPAKAVLRAADVLDEVRHASQFGIHVGTPRVSFDEVRARRDEVVASLTGGVRGLLKKNGVEVKHGWARLAGDGAVTVDGETVHGRAIVLATGSVARPLPGLDFHGRVIGTEQAWALDALPDTIAVVGAGASGVELASAYARLGSKVRLIEASDRILPAEDADISAIVHAKLRRQGIAISTGVTVSDTEQSTDAVSFTVDGRTEQTTWLVVAAGRSPDTDSLALDTAGVELDDRGLIRVDERLRTTAPGIWAIGDLVRGPALAHKASEEGIIAAEDAAEHIPEPLLHNLIPRATFCSPSVASVGLTEEQARQQGYEVVVGTARYGAVGAGTVLGERDGLVKLVGDAKYGELLGAHIVGAKATELIQELVTARALEAGLPEIATIIHGHPTLSEAVSEAARDAQGWMIHG</sequence>
<dbReference type="InterPro" id="IPR036188">
    <property type="entry name" value="FAD/NAD-bd_sf"/>
</dbReference>
<dbReference type="PRINTS" id="PR00368">
    <property type="entry name" value="FADPNR"/>
</dbReference>
<dbReference type="Proteomes" id="UP000008710">
    <property type="component" value="Plasmid pRHL3"/>
</dbReference>
<name>Q0RVL5_RHOJR</name>
<dbReference type="InterPro" id="IPR050151">
    <property type="entry name" value="Class-I_Pyr_Nuc-Dis_Oxidored"/>
</dbReference>
<dbReference type="SUPFAM" id="SSF51905">
    <property type="entry name" value="FAD/NAD(P)-binding domain"/>
    <property type="match status" value="1"/>
</dbReference>
<keyword evidence="16" id="KW-0614">Plasmid</keyword>
<dbReference type="InterPro" id="IPR001100">
    <property type="entry name" value="Pyr_nuc-diS_OxRdtase"/>
</dbReference>
<dbReference type="GO" id="GO:0004148">
    <property type="term" value="F:dihydrolipoyl dehydrogenase (NADH) activity"/>
    <property type="evidence" value="ECO:0007669"/>
    <property type="project" value="UniProtKB-EC"/>
</dbReference>
<dbReference type="RefSeq" id="WP_011600301.1">
    <property type="nucleotide sequence ID" value="NC_008271.1"/>
</dbReference>
<comment type="subcellular location">
    <subcellularLocation>
        <location evidence="1">Cytoplasm</location>
    </subcellularLocation>
</comment>
<evidence type="ECO:0000256" key="13">
    <source>
        <dbReference type="RuleBase" id="RU003692"/>
    </source>
</evidence>
<evidence type="ECO:0000259" key="14">
    <source>
        <dbReference type="Pfam" id="PF02852"/>
    </source>
</evidence>
<dbReference type="GO" id="GO:0005737">
    <property type="term" value="C:cytoplasm"/>
    <property type="evidence" value="ECO:0007669"/>
    <property type="project" value="UniProtKB-SubCell"/>
</dbReference>
<dbReference type="PIRSF" id="PIRSF000350">
    <property type="entry name" value="Mercury_reductase_MerA"/>
    <property type="match status" value="1"/>
</dbReference>
<feature type="binding site" evidence="11">
    <location>
        <position position="197"/>
    </location>
    <ligand>
        <name>NAD(+)</name>
        <dbReference type="ChEBI" id="CHEBI:57540"/>
    </ligand>
</feature>
<geneLocation type="plasmid" evidence="16 17">
    <name>pRHL3</name>
</geneLocation>
<feature type="active site" description="Proton acceptor" evidence="10">
    <location>
        <position position="434"/>
    </location>
</feature>
<comment type="similarity">
    <text evidence="2 13">Belongs to the class-I pyridine nucleotide-disulfide oxidoreductase family.</text>
</comment>
<dbReference type="Gene3D" id="3.30.390.30">
    <property type="match status" value="1"/>
</dbReference>
<proteinExistence type="inferred from homology"/>
<feature type="binding site" evidence="11">
    <location>
        <position position="51"/>
    </location>
    <ligand>
        <name>FAD</name>
        <dbReference type="ChEBI" id="CHEBI:57692"/>
    </ligand>
</feature>
<keyword evidence="6 11" id="KW-0274">FAD</keyword>
<keyword evidence="11" id="KW-0547">Nucleotide-binding</keyword>
<evidence type="ECO:0000313" key="17">
    <source>
        <dbReference type="Proteomes" id="UP000008710"/>
    </source>
</evidence>
<comment type="catalytic activity">
    <reaction evidence="9 13">
        <text>N(6)-[(R)-dihydrolipoyl]-L-lysyl-[protein] + NAD(+) = N(6)-[(R)-lipoyl]-L-lysyl-[protein] + NADH + H(+)</text>
        <dbReference type="Rhea" id="RHEA:15045"/>
        <dbReference type="Rhea" id="RHEA-COMP:10474"/>
        <dbReference type="Rhea" id="RHEA-COMP:10475"/>
        <dbReference type="ChEBI" id="CHEBI:15378"/>
        <dbReference type="ChEBI" id="CHEBI:57540"/>
        <dbReference type="ChEBI" id="CHEBI:57945"/>
        <dbReference type="ChEBI" id="CHEBI:83099"/>
        <dbReference type="ChEBI" id="CHEBI:83100"/>
        <dbReference type="EC" id="1.8.1.4"/>
    </reaction>
</comment>
<keyword evidence="7 13" id="KW-0560">Oxidoreductase</keyword>
<dbReference type="AlphaFoldDB" id="Q0RVL5"/>
<reference evidence="17" key="1">
    <citation type="journal article" date="2006" name="Proc. Natl. Acad. Sci. U.S.A.">
        <title>The complete genome of Rhodococcus sp. RHA1 provides insights into a catabolic powerhouse.</title>
        <authorList>
            <person name="McLeod M.P."/>
            <person name="Warren R.L."/>
            <person name="Hsiao W.W.L."/>
            <person name="Araki N."/>
            <person name="Myhre M."/>
            <person name="Fernandes C."/>
            <person name="Miyazawa D."/>
            <person name="Wong W."/>
            <person name="Lillquist A.L."/>
            <person name="Wang D."/>
            <person name="Dosanjh M."/>
            <person name="Hara H."/>
            <person name="Petrescu A."/>
            <person name="Morin R.D."/>
            <person name="Yang G."/>
            <person name="Stott J.M."/>
            <person name="Schein J.E."/>
            <person name="Shin H."/>
            <person name="Smailus D."/>
            <person name="Siddiqui A.S."/>
            <person name="Marra M.A."/>
            <person name="Jones S.J.M."/>
            <person name="Holt R."/>
            <person name="Brinkman F.S.L."/>
            <person name="Miyauchi K."/>
            <person name="Fukuda M."/>
            <person name="Davies J.E."/>
            <person name="Mohn W.W."/>
            <person name="Eltis L.D."/>
        </authorList>
    </citation>
    <scope>NUCLEOTIDE SEQUENCE [LARGE SCALE GENOMIC DNA]</scope>
    <source>
        <strain evidence="17">RHA1</strain>
    </source>
</reference>
<organism evidence="16 17">
    <name type="scientific">Rhodococcus jostii (strain RHA1)</name>
    <dbReference type="NCBI Taxonomy" id="101510"/>
    <lineage>
        <taxon>Bacteria</taxon>
        <taxon>Bacillati</taxon>
        <taxon>Actinomycetota</taxon>
        <taxon>Actinomycetes</taxon>
        <taxon>Mycobacteriales</taxon>
        <taxon>Nocardiaceae</taxon>
        <taxon>Rhodococcus</taxon>
    </lineage>
</organism>
<dbReference type="Pfam" id="PF07992">
    <property type="entry name" value="Pyr_redox_2"/>
    <property type="match status" value="1"/>
</dbReference>
<dbReference type="InterPro" id="IPR004099">
    <property type="entry name" value="Pyr_nucl-diS_OxRdtase_dimer"/>
</dbReference>
<dbReference type="PATRIC" id="fig|101510.16.peg.8859"/>
<keyword evidence="13" id="KW-0676">Redox-active center</keyword>
<dbReference type="InterPro" id="IPR023753">
    <property type="entry name" value="FAD/NAD-binding_dom"/>
</dbReference>
<feature type="binding site" evidence="11">
    <location>
        <begin position="174"/>
        <end position="181"/>
    </location>
    <ligand>
        <name>NAD(+)</name>
        <dbReference type="ChEBI" id="CHEBI:57540"/>
    </ligand>
</feature>
<feature type="domain" description="FAD/NAD(P)-binding" evidence="15">
    <location>
        <begin position="5"/>
        <end position="316"/>
    </location>
</feature>
<evidence type="ECO:0000256" key="10">
    <source>
        <dbReference type="PIRSR" id="PIRSR000350-2"/>
    </source>
</evidence>
<feature type="disulfide bond" description="Redox-active" evidence="12">
    <location>
        <begin position="42"/>
        <end position="47"/>
    </location>
</feature>
<dbReference type="SUPFAM" id="SSF55424">
    <property type="entry name" value="FAD/NAD-linked reductases, dimerisation (C-terminal) domain"/>
    <property type="match status" value="1"/>
</dbReference>
<protein>
    <recommendedName>
        <fullName evidence="4 13">Dihydrolipoyl dehydrogenase</fullName>
        <ecNumber evidence="3 13">1.8.1.4</ecNumber>
    </recommendedName>
</protein>
<dbReference type="Gene3D" id="3.50.50.60">
    <property type="entry name" value="FAD/NAD(P)-binding domain"/>
    <property type="match status" value="2"/>
</dbReference>
<dbReference type="Pfam" id="PF02852">
    <property type="entry name" value="Pyr_redox_dim"/>
    <property type="match status" value="1"/>
</dbReference>
<dbReference type="PANTHER" id="PTHR22912:SF217">
    <property type="entry name" value="DIHYDROLIPOYL DEHYDROGENASE"/>
    <property type="match status" value="1"/>
</dbReference>
<dbReference type="GO" id="GO:0050660">
    <property type="term" value="F:flavin adenine dinucleotide binding"/>
    <property type="evidence" value="ECO:0007669"/>
    <property type="project" value="InterPro"/>
</dbReference>
<dbReference type="FunFam" id="3.30.390.30:FF:000001">
    <property type="entry name" value="Dihydrolipoyl dehydrogenase"/>
    <property type="match status" value="1"/>
</dbReference>
<accession>Q0RVL5</accession>
<evidence type="ECO:0000256" key="3">
    <source>
        <dbReference type="ARBA" id="ARBA00012608"/>
    </source>
</evidence>
<evidence type="ECO:0000256" key="12">
    <source>
        <dbReference type="PIRSR" id="PIRSR000350-4"/>
    </source>
</evidence>
<comment type="miscellaneous">
    <text evidence="13">The active site is a redox-active disulfide bond.</text>
</comment>
<evidence type="ECO:0000256" key="5">
    <source>
        <dbReference type="ARBA" id="ARBA00022630"/>
    </source>
</evidence>
<feature type="binding site" evidence="11">
    <location>
        <position position="301"/>
    </location>
    <ligand>
        <name>FAD</name>
        <dbReference type="ChEBI" id="CHEBI:57692"/>
    </ligand>
</feature>
<dbReference type="GO" id="GO:0006103">
    <property type="term" value="P:2-oxoglutarate metabolic process"/>
    <property type="evidence" value="ECO:0007669"/>
    <property type="project" value="TreeGrafter"/>
</dbReference>
<evidence type="ECO:0000256" key="1">
    <source>
        <dbReference type="ARBA" id="ARBA00004496"/>
    </source>
</evidence>
<evidence type="ECO:0000256" key="2">
    <source>
        <dbReference type="ARBA" id="ARBA00007532"/>
    </source>
</evidence>
<evidence type="ECO:0000256" key="9">
    <source>
        <dbReference type="ARBA" id="ARBA00049187"/>
    </source>
</evidence>
<dbReference type="EMBL" id="CP000434">
    <property type="protein sequence ID" value="ABH00671.1"/>
    <property type="molecule type" value="Genomic_DNA"/>
</dbReference>
<feature type="domain" description="Pyridine nucleotide-disulphide oxidoreductase dimerisation" evidence="14">
    <location>
        <begin position="336"/>
        <end position="445"/>
    </location>
</feature>
<dbReference type="InterPro" id="IPR006258">
    <property type="entry name" value="Lipoamide_DH"/>
</dbReference>
<dbReference type="PANTHER" id="PTHR22912">
    <property type="entry name" value="DISULFIDE OXIDOREDUCTASE"/>
    <property type="match status" value="1"/>
</dbReference>
<gene>
    <name evidence="16" type="primary">lpdA</name>
    <name evidence="16" type="ordered locus">RHA1_ro11024</name>
</gene>
<evidence type="ECO:0000313" key="16">
    <source>
        <dbReference type="EMBL" id="ABH00671.1"/>
    </source>
</evidence>
<dbReference type="PRINTS" id="PR00411">
    <property type="entry name" value="PNDRDTASEI"/>
</dbReference>
<dbReference type="HOGENOM" id="CLU_016755_0_2_11"/>
<evidence type="ECO:0000256" key="7">
    <source>
        <dbReference type="ARBA" id="ARBA00023002"/>
    </source>
</evidence>
<feature type="binding site" evidence="11">
    <location>
        <position position="260"/>
    </location>
    <ligand>
        <name>NAD(+)</name>
        <dbReference type="ChEBI" id="CHEBI:57540"/>
    </ligand>
</feature>
<feature type="binding site" evidence="11">
    <location>
        <begin position="138"/>
        <end position="140"/>
    </location>
    <ligand>
        <name>FAD</name>
        <dbReference type="ChEBI" id="CHEBI:57692"/>
    </ligand>
</feature>
<evidence type="ECO:0000256" key="11">
    <source>
        <dbReference type="PIRSR" id="PIRSR000350-3"/>
    </source>
</evidence>
<dbReference type="OrthoDB" id="9800167at2"/>
<evidence type="ECO:0000256" key="6">
    <source>
        <dbReference type="ARBA" id="ARBA00022827"/>
    </source>
</evidence>
<dbReference type="EC" id="1.8.1.4" evidence="3 13"/>
<comment type="cofactor">
    <cofactor evidence="11 13">
        <name>FAD</name>
        <dbReference type="ChEBI" id="CHEBI:57692"/>
    </cofactor>
    <text evidence="11 13">Binds 1 FAD per subunit.</text>
</comment>
<evidence type="ECO:0000256" key="4">
    <source>
        <dbReference type="ARBA" id="ARBA00016961"/>
    </source>
</evidence>
<evidence type="ECO:0000259" key="15">
    <source>
        <dbReference type="Pfam" id="PF07992"/>
    </source>
</evidence>
<dbReference type="InterPro" id="IPR016156">
    <property type="entry name" value="FAD/NAD-linked_Rdtase_dimer_sf"/>
</dbReference>
<evidence type="ECO:0000256" key="8">
    <source>
        <dbReference type="ARBA" id="ARBA00023027"/>
    </source>
</evidence>
<dbReference type="eggNOG" id="COG1249">
    <property type="taxonomic scope" value="Bacteria"/>
</dbReference>
<keyword evidence="8 11" id="KW-0520">NAD</keyword>
<dbReference type="NCBIfam" id="TIGR01350">
    <property type="entry name" value="lipoamide_DH"/>
    <property type="match status" value="1"/>
</dbReference>